<dbReference type="STRING" id="99656.SAMN05421659_103327"/>
<reference evidence="2 3" key="1">
    <citation type="submission" date="2016-10" db="EMBL/GenBank/DDBJ databases">
        <authorList>
            <person name="de Groot N.N."/>
        </authorList>
    </citation>
    <scope>NUCLEOTIDE SEQUENCE [LARGE SCALE GENOMIC DNA]</scope>
    <source>
        <strain evidence="2 3">DSM 9179</strain>
    </source>
</reference>
<gene>
    <name evidence="2" type="ORF">SAMN05421659_103327</name>
</gene>
<dbReference type="EMBL" id="FOJI01000003">
    <property type="protein sequence ID" value="SEW04269.1"/>
    <property type="molecule type" value="Genomic_DNA"/>
</dbReference>
<dbReference type="RefSeq" id="WP_092451591.1">
    <property type="nucleotide sequence ID" value="NZ_FOJI01000003.1"/>
</dbReference>
<protein>
    <submittedName>
        <fullName evidence="2">Uncharacterized protein</fullName>
    </submittedName>
</protein>
<keyword evidence="3" id="KW-1185">Reference proteome</keyword>
<dbReference type="AlphaFoldDB" id="A0A1I0NS51"/>
<evidence type="ECO:0000313" key="3">
    <source>
        <dbReference type="Proteomes" id="UP000199701"/>
    </source>
</evidence>
<evidence type="ECO:0000256" key="1">
    <source>
        <dbReference type="SAM" id="Coils"/>
    </source>
</evidence>
<name>A0A1I0NS51_9FIRM</name>
<dbReference type="Proteomes" id="UP000199701">
    <property type="component" value="Unassembled WGS sequence"/>
</dbReference>
<sequence>MAHSYQGRPKFLCNSRFFGSGGGADDMVGDFGSTAGRQEINCFVGPGGVDIGASGVDSNCTCGCTDMIRDEDLEVIVIRAIEDVAKKAVSMIEVQNTVGKVVGEKRRGLEDEINMLDVKIVELDEALMEKYEEYREEKILREDYLEQKVEIEAKVSNMREKIQLLEVRLVNGFELQIKDVTGLEVLGRYLKVEKLTKELVDVVVERVVVRRKRQGDEWKTVEVKLNA</sequence>
<keyword evidence="1" id="KW-0175">Coiled coil</keyword>
<feature type="coiled-coil region" evidence="1">
    <location>
        <begin position="106"/>
        <end position="168"/>
    </location>
</feature>
<organism evidence="2 3">
    <name type="scientific">[Clostridium] fimetarium</name>
    <dbReference type="NCBI Taxonomy" id="99656"/>
    <lineage>
        <taxon>Bacteria</taxon>
        <taxon>Bacillati</taxon>
        <taxon>Bacillota</taxon>
        <taxon>Clostridia</taxon>
        <taxon>Lachnospirales</taxon>
        <taxon>Lachnospiraceae</taxon>
    </lineage>
</organism>
<proteinExistence type="predicted"/>
<evidence type="ECO:0000313" key="2">
    <source>
        <dbReference type="EMBL" id="SEW04269.1"/>
    </source>
</evidence>
<accession>A0A1I0NS51</accession>